<keyword evidence="1" id="KW-0489">Methyltransferase</keyword>
<evidence type="ECO:0000313" key="1">
    <source>
        <dbReference type="EMBL" id="MEN1759783.1"/>
    </source>
</evidence>
<gene>
    <name evidence="1" type="ORF">AAIG11_04795</name>
</gene>
<dbReference type="EC" id="2.1.1.-" evidence="1"/>
<dbReference type="RefSeq" id="WP_343185111.1">
    <property type="nucleotide sequence ID" value="NZ_JBCITM010000003.1"/>
</dbReference>
<comment type="caution">
    <text evidence="1">The sequence shown here is derived from an EMBL/GenBank/DDBJ whole genome shotgun (WGS) entry which is preliminary data.</text>
</comment>
<dbReference type="PIRSF" id="PIRSF018637">
    <property type="entry name" value="TrmK"/>
    <property type="match status" value="1"/>
</dbReference>
<dbReference type="InterPro" id="IPR006901">
    <property type="entry name" value="TrmK"/>
</dbReference>
<dbReference type="GO" id="GO:0008168">
    <property type="term" value="F:methyltransferase activity"/>
    <property type="evidence" value="ECO:0007669"/>
    <property type="project" value="UniProtKB-KW"/>
</dbReference>
<reference evidence="1 2" key="1">
    <citation type="submission" date="2024-04" db="EMBL/GenBank/DDBJ databases">
        <title>Genome sequencing and metabolic network reconstruction of aminoacids and betaine degradation by Anoxynatronum sibiricum.</title>
        <authorList>
            <person name="Detkova E.N."/>
            <person name="Boltjanskaja Y.V."/>
            <person name="Mardanov A.V."/>
            <person name="Kevbrin V."/>
        </authorList>
    </citation>
    <scope>NUCLEOTIDE SEQUENCE [LARGE SCALE GENOMIC DNA]</scope>
    <source>
        <strain evidence="1 2">Z-7981</strain>
    </source>
</reference>
<dbReference type="PANTHER" id="PTHR38451:SF1">
    <property type="entry name" value="TRNA (ADENINE(22)-N(1))-METHYLTRANSFERASE"/>
    <property type="match status" value="1"/>
</dbReference>
<accession>A0ABU9VRI9</accession>
<organism evidence="1 2">
    <name type="scientific">Anoxynatronum sibiricum</name>
    <dbReference type="NCBI Taxonomy" id="210623"/>
    <lineage>
        <taxon>Bacteria</taxon>
        <taxon>Bacillati</taxon>
        <taxon>Bacillota</taxon>
        <taxon>Clostridia</taxon>
        <taxon>Eubacteriales</taxon>
        <taxon>Clostridiaceae</taxon>
        <taxon>Anoxynatronum</taxon>
    </lineage>
</organism>
<dbReference type="EMBL" id="JBCITM010000003">
    <property type="protein sequence ID" value="MEN1759783.1"/>
    <property type="molecule type" value="Genomic_DNA"/>
</dbReference>
<dbReference type="Gene3D" id="3.40.50.150">
    <property type="entry name" value="Vaccinia Virus protein VP39"/>
    <property type="match status" value="1"/>
</dbReference>
<keyword evidence="1" id="KW-0808">Transferase</keyword>
<keyword evidence="2" id="KW-1185">Reference proteome</keyword>
<sequence>MPINLSPRLAAAANLADPTAVVADIGTDHGYIPIYLVKEKGVRHVIATDANEDPLNKAKRMVQRFKLEAHITLRLGNGLEVLEPGEATTLILAGMGGALITELLEASPVVANQAQQLILQPVQAVPVLRRYLATHGYRIHEEVLIQEKHRFYEIIVAKHENLPVHEPEPVWLETGSFLKQQPAAVARTFVSRKIRLFTQKYQGLSQADAPDPQQLSETFALIEALKEELRWLKQ</sequence>
<name>A0ABU9VRI9_9CLOT</name>
<dbReference type="InterPro" id="IPR029063">
    <property type="entry name" value="SAM-dependent_MTases_sf"/>
</dbReference>
<dbReference type="PANTHER" id="PTHR38451">
    <property type="entry name" value="TRNA (ADENINE(22)-N(1))-METHYLTRANSFERASE"/>
    <property type="match status" value="1"/>
</dbReference>
<dbReference type="CDD" id="cd02440">
    <property type="entry name" value="AdoMet_MTases"/>
    <property type="match status" value="1"/>
</dbReference>
<evidence type="ECO:0000313" key="2">
    <source>
        <dbReference type="Proteomes" id="UP001407405"/>
    </source>
</evidence>
<dbReference type="Pfam" id="PF12847">
    <property type="entry name" value="Methyltransf_18"/>
    <property type="match status" value="1"/>
</dbReference>
<dbReference type="SUPFAM" id="SSF53335">
    <property type="entry name" value="S-adenosyl-L-methionine-dependent methyltransferases"/>
    <property type="match status" value="1"/>
</dbReference>
<dbReference type="Proteomes" id="UP001407405">
    <property type="component" value="Unassembled WGS sequence"/>
</dbReference>
<proteinExistence type="predicted"/>
<dbReference type="GO" id="GO:0032259">
    <property type="term" value="P:methylation"/>
    <property type="evidence" value="ECO:0007669"/>
    <property type="project" value="UniProtKB-KW"/>
</dbReference>
<protein>
    <submittedName>
        <fullName evidence="1">Class I SAM-dependent methyltransferase</fullName>
        <ecNumber evidence="1">2.1.1.-</ecNumber>
    </submittedName>
</protein>